<sequence length="40" mass="4578">MGAWYVLEIFIPSEKRISFLLFHDGYLCAACTFKQPTSPP</sequence>
<evidence type="ECO:0000313" key="1">
    <source>
        <dbReference type="EMBL" id="KIC08502.1"/>
    </source>
</evidence>
<dbReference type="EMBL" id="JUFZ01000044">
    <property type="protein sequence ID" value="KIC08502.1"/>
    <property type="molecule type" value="Genomic_DNA"/>
</dbReference>
<organism evidence="1 2">
    <name type="scientific">Morococcus cerebrosus</name>
    <dbReference type="NCBI Taxonomy" id="1056807"/>
    <lineage>
        <taxon>Bacteria</taxon>
        <taxon>Pseudomonadati</taxon>
        <taxon>Pseudomonadota</taxon>
        <taxon>Betaproteobacteria</taxon>
        <taxon>Neisseriales</taxon>
        <taxon>Neisseriaceae</taxon>
        <taxon>Morococcus</taxon>
    </lineage>
</organism>
<protein>
    <submittedName>
        <fullName evidence="1">Uncharacterized protein</fullName>
    </submittedName>
</protein>
<dbReference type="Proteomes" id="UP000031390">
    <property type="component" value="Unassembled WGS sequence"/>
</dbReference>
<comment type="caution">
    <text evidence="1">The sequence shown here is derived from an EMBL/GenBank/DDBJ whole genome shotgun (WGS) entry which is preliminary data.</text>
</comment>
<gene>
    <name evidence="1" type="ORF">MCC93_11720</name>
</gene>
<evidence type="ECO:0000313" key="2">
    <source>
        <dbReference type="Proteomes" id="UP000031390"/>
    </source>
</evidence>
<accession>A0A0C1H2Y0</accession>
<dbReference type="AlphaFoldDB" id="A0A0C1H2Y0"/>
<name>A0A0C1H2Y0_9NEIS</name>
<reference evidence="1 2" key="1">
    <citation type="submission" date="2014-12" db="EMBL/GenBank/DDBJ databases">
        <title>Genome sequence of Morococcus cerebrosus.</title>
        <authorList>
            <person name="Shin S.-K."/>
            <person name="Yi H."/>
        </authorList>
    </citation>
    <scope>NUCLEOTIDE SEQUENCE [LARGE SCALE GENOMIC DNA]</scope>
    <source>
        <strain evidence="1 2">CIP 81.93</strain>
    </source>
</reference>
<proteinExistence type="predicted"/>